<name>A0ABM1S4E1_LIMPO</name>
<accession>A0ABM1S4E1</accession>
<evidence type="ECO:0000313" key="4">
    <source>
        <dbReference type="Proteomes" id="UP000694941"/>
    </source>
</evidence>
<keyword evidence="4" id="KW-1185">Reference proteome</keyword>
<dbReference type="PANTHER" id="PTHR11783">
    <property type="entry name" value="SULFOTRANSFERASE SULT"/>
    <property type="match status" value="1"/>
</dbReference>
<protein>
    <submittedName>
        <fullName evidence="5">Sulfotransferase 1C4-like</fullName>
    </submittedName>
</protein>
<dbReference type="Proteomes" id="UP000694941">
    <property type="component" value="Unplaced"/>
</dbReference>
<gene>
    <name evidence="5" type="primary">LOC106456976</name>
</gene>
<dbReference type="RefSeq" id="XP_022238496.1">
    <property type="nucleotide sequence ID" value="XM_022382788.1"/>
</dbReference>
<sequence length="315" mass="37390">MFNMNMLRNHCSQLAKNEYKKPDIVYVEGFPIPSKIFTQENFRSAINYKARPDDIFLVAYPKCGITWLQCIVWEIFNKGAPLPSFWEMMVEHVPFLERTGAEAVENMKPPRIIKVHLPYHLIPKHPLAKYIFLARNPFDCCVSFYHHTKNFSDTYGFSDGTFNDYFECFIRGEVQCGDYLDYLLSWWPHRHDTNVLFITFEEMKSNPEIILLKIAKFLGIQFYTMLKTDTKLAQKILEITDFHTMKSKMDLTFYRSVDKNNDVKIVKNVNFFREGSVGNWKSYFTKEQTRRLIDHIKEKTRDTDICLLWKDIMNS</sequence>
<dbReference type="GeneID" id="106456976"/>
<dbReference type="InterPro" id="IPR000863">
    <property type="entry name" value="Sulfotransferase_dom"/>
</dbReference>
<keyword evidence="2" id="KW-0808">Transferase</keyword>
<evidence type="ECO:0000259" key="3">
    <source>
        <dbReference type="Pfam" id="PF00685"/>
    </source>
</evidence>
<proteinExistence type="inferred from homology"/>
<dbReference type="Gene3D" id="3.40.50.300">
    <property type="entry name" value="P-loop containing nucleotide triphosphate hydrolases"/>
    <property type="match status" value="1"/>
</dbReference>
<evidence type="ECO:0000256" key="2">
    <source>
        <dbReference type="ARBA" id="ARBA00022679"/>
    </source>
</evidence>
<evidence type="ECO:0000256" key="1">
    <source>
        <dbReference type="ARBA" id="ARBA00005771"/>
    </source>
</evidence>
<dbReference type="Pfam" id="PF00685">
    <property type="entry name" value="Sulfotransfer_1"/>
    <property type="match status" value="1"/>
</dbReference>
<dbReference type="InterPro" id="IPR027417">
    <property type="entry name" value="P-loop_NTPase"/>
</dbReference>
<organism evidence="4 5">
    <name type="scientific">Limulus polyphemus</name>
    <name type="common">Atlantic horseshoe crab</name>
    <dbReference type="NCBI Taxonomy" id="6850"/>
    <lineage>
        <taxon>Eukaryota</taxon>
        <taxon>Metazoa</taxon>
        <taxon>Ecdysozoa</taxon>
        <taxon>Arthropoda</taxon>
        <taxon>Chelicerata</taxon>
        <taxon>Merostomata</taxon>
        <taxon>Xiphosura</taxon>
        <taxon>Limulidae</taxon>
        <taxon>Limulus</taxon>
    </lineage>
</organism>
<dbReference type="SUPFAM" id="SSF52540">
    <property type="entry name" value="P-loop containing nucleoside triphosphate hydrolases"/>
    <property type="match status" value="1"/>
</dbReference>
<evidence type="ECO:0000313" key="5">
    <source>
        <dbReference type="RefSeq" id="XP_022238496.1"/>
    </source>
</evidence>
<feature type="domain" description="Sulfotransferase" evidence="3">
    <location>
        <begin position="52"/>
        <end position="303"/>
    </location>
</feature>
<comment type="similarity">
    <text evidence="1">Belongs to the sulfotransferase 1 family.</text>
</comment>
<reference evidence="5" key="1">
    <citation type="submission" date="2025-08" db="UniProtKB">
        <authorList>
            <consortium name="RefSeq"/>
        </authorList>
    </citation>
    <scope>IDENTIFICATION</scope>
    <source>
        <tissue evidence="5">Muscle</tissue>
    </source>
</reference>